<reference evidence="2 3" key="1">
    <citation type="submission" date="2014-07" db="EMBL/GenBank/DDBJ databases">
        <title>Draft genome sequence of Thalassospira profundimaris R8-17.</title>
        <authorList>
            <person name="Lai Q."/>
            <person name="Shao Z."/>
        </authorList>
    </citation>
    <scope>NUCLEOTIDE SEQUENCE [LARGE SCALE GENOMIC DNA]</scope>
    <source>
        <strain evidence="2 3">R8-17</strain>
    </source>
</reference>
<organism evidence="2 3">
    <name type="scientific">Thalassospira profundimaris</name>
    <dbReference type="NCBI Taxonomy" id="502049"/>
    <lineage>
        <taxon>Bacteria</taxon>
        <taxon>Pseudomonadati</taxon>
        <taxon>Pseudomonadota</taxon>
        <taxon>Alphaproteobacteria</taxon>
        <taxon>Rhodospirillales</taxon>
        <taxon>Thalassospiraceae</taxon>
        <taxon>Thalassospira</taxon>
    </lineage>
</organism>
<accession>A0A367VB36</accession>
<name>A0A367VB36_9PROT</name>
<gene>
    <name evidence="2" type="ORF">TH6_12610</name>
</gene>
<protein>
    <submittedName>
        <fullName evidence="2">Uncharacterized protein</fullName>
    </submittedName>
</protein>
<dbReference type="EMBL" id="JPWB01000005">
    <property type="protein sequence ID" value="RCK21450.1"/>
    <property type="molecule type" value="Genomic_DNA"/>
</dbReference>
<comment type="caution">
    <text evidence="2">The sequence shown here is derived from an EMBL/GenBank/DDBJ whole genome shotgun (WGS) entry which is preliminary data.</text>
</comment>
<evidence type="ECO:0000313" key="3">
    <source>
        <dbReference type="Proteomes" id="UP000253061"/>
    </source>
</evidence>
<sequence>MTSRILPLAGTVLIAGLIGSSAHAHRIEAPLTADNPAFDIHHADIVRKDTTLEFTMYFEGGPGTETPDAHGQLAGAPVWSYVWPTSIDTSVIGFDADAGILSFAVTSHPDFDDTPLFDEDGDGNPENDGRRWHSHWVVLVPDDACGQDGLKVRDIPEGATPSLPKTWPGLPILIDSPGWHPRFTEDSLVVTVPFEAEADLEGANFDAVTAALQVNASVHNPLLCVTDVFEAAGGLKMPGTIN</sequence>
<feature type="signal peptide" evidence="1">
    <location>
        <begin position="1"/>
        <end position="24"/>
    </location>
</feature>
<dbReference type="AlphaFoldDB" id="A0A367VB36"/>
<dbReference type="RefSeq" id="WP_062955534.1">
    <property type="nucleotide sequence ID" value="NZ_JPWB01000005.1"/>
</dbReference>
<evidence type="ECO:0000313" key="2">
    <source>
        <dbReference type="EMBL" id="RCK21450.1"/>
    </source>
</evidence>
<feature type="chain" id="PRO_5016671650" evidence="1">
    <location>
        <begin position="25"/>
        <end position="242"/>
    </location>
</feature>
<evidence type="ECO:0000256" key="1">
    <source>
        <dbReference type="SAM" id="SignalP"/>
    </source>
</evidence>
<keyword evidence="1" id="KW-0732">Signal</keyword>
<proteinExistence type="predicted"/>
<dbReference type="Proteomes" id="UP000253061">
    <property type="component" value="Unassembled WGS sequence"/>
</dbReference>